<dbReference type="Gene3D" id="3.90.180.10">
    <property type="entry name" value="Medium-chain alcohol dehydrogenases, catalytic domain"/>
    <property type="match status" value="1"/>
</dbReference>
<sequence length="55" mass="5936">MSITAGVIKCKAAIAWKANKPLSIEEVEGAPLKAHEVRIQVCVDFPRAGQVSFNL</sequence>
<evidence type="ECO:0000313" key="1">
    <source>
        <dbReference type="Ensembl" id="ENSBMSP00010001332.1"/>
    </source>
</evidence>
<proteinExistence type="predicted"/>
<dbReference type="Ensembl" id="ENSBMST00010001473.1">
    <property type="protein sequence ID" value="ENSBMSP00010001332.1"/>
    <property type="gene ID" value="ENSBMSG00010001033.1"/>
</dbReference>
<organism evidence="1">
    <name type="scientific">Balaenoptera musculus</name>
    <name type="common">Blue whale</name>
    <dbReference type="NCBI Taxonomy" id="9771"/>
    <lineage>
        <taxon>Eukaryota</taxon>
        <taxon>Metazoa</taxon>
        <taxon>Chordata</taxon>
        <taxon>Craniata</taxon>
        <taxon>Vertebrata</taxon>
        <taxon>Euteleostomi</taxon>
        <taxon>Mammalia</taxon>
        <taxon>Eutheria</taxon>
        <taxon>Laurasiatheria</taxon>
        <taxon>Artiodactyla</taxon>
        <taxon>Whippomorpha</taxon>
        <taxon>Cetacea</taxon>
        <taxon>Mysticeti</taxon>
        <taxon>Balaenopteridae</taxon>
        <taxon>Balaenoptera</taxon>
    </lineage>
</organism>
<dbReference type="InterPro" id="IPR011032">
    <property type="entry name" value="GroES-like_sf"/>
</dbReference>
<accession>A0A8C0C5Q1</accession>
<name>A0A8C0C5Q1_BALMU</name>
<dbReference type="GeneTree" id="ENSGT01060000252522"/>
<reference evidence="1" key="1">
    <citation type="submission" date="2023-09" db="UniProtKB">
        <authorList>
            <consortium name="Ensembl"/>
        </authorList>
    </citation>
    <scope>IDENTIFICATION</scope>
</reference>
<dbReference type="AlphaFoldDB" id="A0A8C0C5Q1"/>
<protein>
    <submittedName>
        <fullName evidence="1">Uncharacterized protein</fullName>
    </submittedName>
</protein>
<dbReference type="OMA" id="MANVIRC"/>
<dbReference type="SUPFAM" id="SSF50129">
    <property type="entry name" value="GroES-like"/>
    <property type="match status" value="1"/>
</dbReference>